<feature type="transmembrane region" description="Helical" evidence="5">
    <location>
        <begin position="129"/>
        <end position="152"/>
    </location>
</feature>
<comment type="caution">
    <text evidence="7">The sequence shown here is derived from an EMBL/GenBank/DDBJ whole genome shotgun (WGS) entry which is preliminary data.</text>
</comment>
<dbReference type="Gene3D" id="1.20.1250.20">
    <property type="entry name" value="MFS general substrate transporter like domains"/>
    <property type="match status" value="2"/>
</dbReference>
<proteinExistence type="predicted"/>
<protein>
    <submittedName>
        <fullName evidence="7">Putative MFS family arabinose efflux permease</fullName>
    </submittedName>
</protein>
<keyword evidence="8" id="KW-1185">Reference proteome</keyword>
<keyword evidence="3 5" id="KW-1133">Transmembrane helix</keyword>
<sequence length="379" mass="37308">MGRARFCVAVVFFVNGAVFSSWASRVPAIADRVGAGPAAIAVAVFGLSAGAVVGLPLSGVLVSRFGSTAVVRAVLVGYAAALVAVGVAPDLVLLTAALAGLGVGNGMLDVAMNTAAIEVERRYRRQVMAAFHAQFSFGGLAGALVGAGAAGIGAPPAVHLPVVASVLLVAGMAATAGLLPASPDREVGRRGSPRRDRRLVLLGLLVLCSLLCEGAVYDWSAVYLRDEVGGSPAVAALGFAAFSLSMACCRLVADRFVDRVGRVRYVRVAGVLAAAGLGLVLLGPGVAAGVVGFGLVGLALAGVVPTLFSAAADGRVNPAGAIAVVSTIGYSGFLAGPALIGGIAAASSLRLAVAALVVLALAVSAGAGVLRDRPGRAAG</sequence>
<evidence type="ECO:0000256" key="5">
    <source>
        <dbReference type="SAM" id="Phobius"/>
    </source>
</evidence>
<evidence type="ECO:0000259" key="6">
    <source>
        <dbReference type="PROSITE" id="PS50850"/>
    </source>
</evidence>
<feature type="transmembrane region" description="Helical" evidence="5">
    <location>
        <begin position="232"/>
        <end position="253"/>
    </location>
</feature>
<dbReference type="InterPro" id="IPR036259">
    <property type="entry name" value="MFS_trans_sf"/>
</dbReference>
<feature type="transmembrane region" description="Helical" evidence="5">
    <location>
        <begin position="288"/>
        <end position="308"/>
    </location>
</feature>
<dbReference type="GO" id="GO:0022857">
    <property type="term" value="F:transmembrane transporter activity"/>
    <property type="evidence" value="ECO:0007669"/>
    <property type="project" value="InterPro"/>
</dbReference>
<dbReference type="PROSITE" id="PS50850">
    <property type="entry name" value="MFS"/>
    <property type="match status" value="1"/>
</dbReference>
<dbReference type="AlphaFoldDB" id="A0A543JR25"/>
<name>A0A543JR25_9PSEU</name>
<evidence type="ECO:0000256" key="4">
    <source>
        <dbReference type="ARBA" id="ARBA00023136"/>
    </source>
</evidence>
<dbReference type="InterPro" id="IPR020846">
    <property type="entry name" value="MFS_dom"/>
</dbReference>
<comment type="subcellular location">
    <subcellularLocation>
        <location evidence="1">Cell membrane</location>
        <topology evidence="1">Multi-pass membrane protein</topology>
    </subcellularLocation>
</comment>
<feature type="transmembrane region" description="Helical" evidence="5">
    <location>
        <begin position="265"/>
        <end position="282"/>
    </location>
</feature>
<gene>
    <name evidence="7" type="ORF">FHX81_7678</name>
</gene>
<dbReference type="Proteomes" id="UP000316628">
    <property type="component" value="Unassembled WGS sequence"/>
</dbReference>
<dbReference type="EMBL" id="VFPP01000001">
    <property type="protein sequence ID" value="TQM85205.1"/>
    <property type="molecule type" value="Genomic_DNA"/>
</dbReference>
<feature type="transmembrane region" description="Helical" evidence="5">
    <location>
        <begin position="351"/>
        <end position="370"/>
    </location>
</feature>
<dbReference type="Pfam" id="PF07690">
    <property type="entry name" value="MFS_1"/>
    <property type="match status" value="1"/>
</dbReference>
<reference evidence="7 8" key="1">
    <citation type="submission" date="2019-06" db="EMBL/GenBank/DDBJ databases">
        <title>Sequencing the genomes of 1000 actinobacteria strains.</title>
        <authorList>
            <person name="Klenk H.-P."/>
        </authorList>
    </citation>
    <scope>NUCLEOTIDE SEQUENCE [LARGE SCALE GENOMIC DNA]</scope>
    <source>
        <strain evidence="7 8">DSM 45456</strain>
    </source>
</reference>
<feature type="transmembrane region" description="Helical" evidence="5">
    <location>
        <begin position="94"/>
        <end position="117"/>
    </location>
</feature>
<feature type="transmembrane region" description="Helical" evidence="5">
    <location>
        <begin position="320"/>
        <end position="345"/>
    </location>
</feature>
<organism evidence="7 8">
    <name type="scientific">Saccharothrix saharensis</name>
    <dbReference type="NCBI Taxonomy" id="571190"/>
    <lineage>
        <taxon>Bacteria</taxon>
        <taxon>Bacillati</taxon>
        <taxon>Actinomycetota</taxon>
        <taxon>Actinomycetes</taxon>
        <taxon>Pseudonocardiales</taxon>
        <taxon>Pseudonocardiaceae</taxon>
        <taxon>Saccharothrix</taxon>
    </lineage>
</organism>
<dbReference type="GO" id="GO:0005886">
    <property type="term" value="C:plasma membrane"/>
    <property type="evidence" value="ECO:0007669"/>
    <property type="project" value="UniProtKB-SubCell"/>
</dbReference>
<keyword evidence="2 5" id="KW-0812">Transmembrane</keyword>
<feature type="transmembrane region" description="Helical" evidence="5">
    <location>
        <begin position="69"/>
        <end position="88"/>
    </location>
</feature>
<dbReference type="InterPro" id="IPR011701">
    <property type="entry name" value="MFS"/>
</dbReference>
<dbReference type="PANTHER" id="PTHR23514">
    <property type="entry name" value="BYPASS OF STOP CODON PROTEIN 6"/>
    <property type="match status" value="1"/>
</dbReference>
<keyword evidence="4 5" id="KW-0472">Membrane</keyword>
<feature type="transmembrane region" description="Helical" evidence="5">
    <location>
        <begin position="39"/>
        <end position="62"/>
    </location>
</feature>
<accession>A0A543JR25</accession>
<evidence type="ECO:0000256" key="3">
    <source>
        <dbReference type="ARBA" id="ARBA00022989"/>
    </source>
</evidence>
<feature type="domain" description="Major facilitator superfamily (MFS) profile" evidence="6">
    <location>
        <begin position="4"/>
        <end position="372"/>
    </location>
</feature>
<dbReference type="PANTHER" id="PTHR23514:SF13">
    <property type="entry name" value="INNER MEMBRANE PROTEIN YBJJ"/>
    <property type="match status" value="1"/>
</dbReference>
<dbReference type="RefSeq" id="WP_170232319.1">
    <property type="nucleotide sequence ID" value="NZ_VFPP01000001.1"/>
</dbReference>
<dbReference type="SUPFAM" id="SSF103473">
    <property type="entry name" value="MFS general substrate transporter"/>
    <property type="match status" value="1"/>
</dbReference>
<evidence type="ECO:0000313" key="8">
    <source>
        <dbReference type="Proteomes" id="UP000316628"/>
    </source>
</evidence>
<evidence type="ECO:0000256" key="2">
    <source>
        <dbReference type="ARBA" id="ARBA00022692"/>
    </source>
</evidence>
<feature type="transmembrane region" description="Helical" evidence="5">
    <location>
        <begin position="158"/>
        <end position="179"/>
    </location>
</feature>
<evidence type="ECO:0000256" key="1">
    <source>
        <dbReference type="ARBA" id="ARBA00004651"/>
    </source>
</evidence>
<feature type="transmembrane region" description="Helical" evidence="5">
    <location>
        <begin position="199"/>
        <end position="220"/>
    </location>
</feature>
<dbReference type="InterPro" id="IPR051788">
    <property type="entry name" value="MFS_Transporter"/>
</dbReference>
<evidence type="ECO:0000313" key="7">
    <source>
        <dbReference type="EMBL" id="TQM85205.1"/>
    </source>
</evidence>